<comment type="subcellular location">
    <subcellularLocation>
        <location evidence="1">Cell membrane</location>
        <topology evidence="1">Multi-pass membrane protein</topology>
    </subcellularLocation>
</comment>
<comment type="caution">
    <text evidence="6">The sequence shown here is derived from an EMBL/GenBank/DDBJ whole genome shotgun (WGS) entry which is preliminary data.</text>
</comment>
<evidence type="ECO:0008006" key="8">
    <source>
        <dbReference type="Google" id="ProtNLM"/>
    </source>
</evidence>
<dbReference type="GO" id="GO:0005886">
    <property type="term" value="C:plasma membrane"/>
    <property type="evidence" value="ECO:0007669"/>
    <property type="project" value="UniProtKB-SubCell"/>
</dbReference>
<evidence type="ECO:0000256" key="2">
    <source>
        <dbReference type="ARBA" id="ARBA00022692"/>
    </source>
</evidence>
<protein>
    <recommendedName>
        <fullName evidence="8">Magnesium transporter</fullName>
    </recommendedName>
</protein>
<dbReference type="Proteomes" id="UP001346149">
    <property type="component" value="Unassembled WGS sequence"/>
</dbReference>
<organism evidence="6 7">
    <name type="scientific">Trapa natans</name>
    <name type="common">Water chestnut</name>
    <dbReference type="NCBI Taxonomy" id="22666"/>
    <lineage>
        <taxon>Eukaryota</taxon>
        <taxon>Viridiplantae</taxon>
        <taxon>Streptophyta</taxon>
        <taxon>Embryophyta</taxon>
        <taxon>Tracheophyta</taxon>
        <taxon>Spermatophyta</taxon>
        <taxon>Magnoliopsida</taxon>
        <taxon>eudicotyledons</taxon>
        <taxon>Gunneridae</taxon>
        <taxon>Pentapetalae</taxon>
        <taxon>rosids</taxon>
        <taxon>malvids</taxon>
        <taxon>Myrtales</taxon>
        <taxon>Lythraceae</taxon>
        <taxon>Trapa</taxon>
    </lineage>
</organism>
<evidence type="ECO:0000256" key="1">
    <source>
        <dbReference type="ARBA" id="ARBA00004651"/>
    </source>
</evidence>
<sequence length="97" mass="10679">MGLSTDNNKGVVLALLSSGFIGSRFIIKKKGLRRAAAASGVRAGFGGYSYLLEPLWWLDNCSFDRFNCTMKQIPASLDDITTMRNVKMAVYCGCIFK</sequence>
<evidence type="ECO:0000256" key="5">
    <source>
        <dbReference type="SAM" id="Phobius"/>
    </source>
</evidence>
<keyword evidence="3 5" id="KW-1133">Transmembrane helix</keyword>
<dbReference type="InterPro" id="IPR008521">
    <property type="entry name" value="Mg_trans_NIPA"/>
</dbReference>
<name>A0AAN7KWS1_TRANT</name>
<dbReference type="GO" id="GO:0005769">
    <property type="term" value="C:early endosome"/>
    <property type="evidence" value="ECO:0007669"/>
    <property type="project" value="UniProtKB-SubCell"/>
</dbReference>
<evidence type="ECO:0000256" key="3">
    <source>
        <dbReference type="ARBA" id="ARBA00022989"/>
    </source>
</evidence>
<feature type="transmembrane region" description="Helical" evidence="5">
    <location>
        <begin position="12"/>
        <end position="27"/>
    </location>
</feature>
<dbReference type="GO" id="GO:0015095">
    <property type="term" value="F:magnesium ion transmembrane transporter activity"/>
    <property type="evidence" value="ECO:0007669"/>
    <property type="project" value="InterPro"/>
</dbReference>
<dbReference type="Pfam" id="PF05653">
    <property type="entry name" value="Mg_trans_NIPA"/>
    <property type="match status" value="1"/>
</dbReference>
<accession>A0AAN7KWS1</accession>
<evidence type="ECO:0000313" key="7">
    <source>
        <dbReference type="Proteomes" id="UP001346149"/>
    </source>
</evidence>
<reference evidence="6 7" key="1">
    <citation type="journal article" date="2023" name="Hortic Res">
        <title>Pangenome of water caltrop reveals structural variations and asymmetric subgenome divergence after allopolyploidization.</title>
        <authorList>
            <person name="Zhang X."/>
            <person name="Chen Y."/>
            <person name="Wang L."/>
            <person name="Yuan Y."/>
            <person name="Fang M."/>
            <person name="Shi L."/>
            <person name="Lu R."/>
            <person name="Comes H.P."/>
            <person name="Ma Y."/>
            <person name="Chen Y."/>
            <person name="Huang G."/>
            <person name="Zhou Y."/>
            <person name="Zheng Z."/>
            <person name="Qiu Y."/>
        </authorList>
    </citation>
    <scope>NUCLEOTIDE SEQUENCE [LARGE SCALE GENOMIC DNA]</scope>
    <source>
        <strain evidence="6">F231</strain>
    </source>
</reference>
<gene>
    <name evidence="6" type="ORF">SAY86_014589</name>
</gene>
<proteinExistence type="predicted"/>
<evidence type="ECO:0000256" key="4">
    <source>
        <dbReference type="ARBA" id="ARBA00023136"/>
    </source>
</evidence>
<dbReference type="AlphaFoldDB" id="A0AAN7KWS1"/>
<dbReference type="EMBL" id="JAXQNO010000020">
    <property type="protein sequence ID" value="KAK4772814.1"/>
    <property type="molecule type" value="Genomic_DNA"/>
</dbReference>
<evidence type="ECO:0000313" key="6">
    <source>
        <dbReference type="EMBL" id="KAK4772814.1"/>
    </source>
</evidence>
<keyword evidence="7" id="KW-1185">Reference proteome</keyword>
<keyword evidence="2 5" id="KW-0812">Transmembrane</keyword>
<keyword evidence="4 5" id="KW-0472">Membrane</keyword>